<name>A0A1M5CSK1_9FLAO</name>
<dbReference type="InterPro" id="IPR013096">
    <property type="entry name" value="Cupin_2"/>
</dbReference>
<evidence type="ECO:0000313" key="3">
    <source>
        <dbReference type="EMBL" id="SHF57708.1"/>
    </source>
</evidence>
<evidence type="ECO:0000313" key="4">
    <source>
        <dbReference type="Proteomes" id="UP000184406"/>
    </source>
</evidence>
<organism evidence="3 4">
    <name type="scientific">Arenibacter palladensis</name>
    <dbReference type="NCBI Taxonomy" id="237373"/>
    <lineage>
        <taxon>Bacteria</taxon>
        <taxon>Pseudomonadati</taxon>
        <taxon>Bacteroidota</taxon>
        <taxon>Flavobacteriia</taxon>
        <taxon>Flavobacteriales</taxon>
        <taxon>Flavobacteriaceae</taxon>
        <taxon>Arenibacter</taxon>
    </lineage>
</organism>
<dbReference type="CDD" id="cd02209">
    <property type="entry name" value="cupin_XRE_C"/>
    <property type="match status" value="1"/>
</dbReference>
<keyword evidence="4" id="KW-1185">Reference proteome</keyword>
<dbReference type="GO" id="GO:0003700">
    <property type="term" value="F:DNA-binding transcription factor activity"/>
    <property type="evidence" value="ECO:0007669"/>
    <property type="project" value="TreeGrafter"/>
</dbReference>
<dbReference type="Gene3D" id="1.10.260.40">
    <property type="entry name" value="lambda repressor-like DNA-binding domains"/>
    <property type="match status" value="1"/>
</dbReference>
<dbReference type="AlphaFoldDB" id="A0A1M5CSK1"/>
<keyword evidence="1" id="KW-0238">DNA-binding</keyword>
<proteinExistence type="predicted"/>
<dbReference type="EMBL" id="FQUX01000005">
    <property type="protein sequence ID" value="SHF57708.1"/>
    <property type="molecule type" value="Genomic_DNA"/>
</dbReference>
<dbReference type="InterPro" id="IPR011051">
    <property type="entry name" value="RmlC_Cupin_sf"/>
</dbReference>
<dbReference type="Pfam" id="PF01381">
    <property type="entry name" value="HTH_3"/>
    <property type="match status" value="1"/>
</dbReference>
<sequence>MLFFLGKFLINSNSMDDILINIGRQLKLARQKRDLTLQQVAKRTGVSAGLISKIENLRTTPSLPVLLKIMQTLSIDLSELDLSSSVTGDYIVIKNGTGTKEDREDSVNLEYTHLLSSPSSDSSIRVYIVSVSAGAYRKPISTNANELIYVLGGKVNYLLKKDKVLLEKGDLLYFDGSIPHGVSNEFDEQATMLKIYFLH</sequence>
<accession>A0A1M5CSK1</accession>
<dbReference type="InterPro" id="IPR001387">
    <property type="entry name" value="Cro/C1-type_HTH"/>
</dbReference>
<dbReference type="PROSITE" id="PS50943">
    <property type="entry name" value="HTH_CROC1"/>
    <property type="match status" value="1"/>
</dbReference>
<feature type="domain" description="HTH cro/C1-type" evidence="2">
    <location>
        <begin position="26"/>
        <end position="80"/>
    </location>
</feature>
<dbReference type="GO" id="GO:0005829">
    <property type="term" value="C:cytosol"/>
    <property type="evidence" value="ECO:0007669"/>
    <property type="project" value="TreeGrafter"/>
</dbReference>
<dbReference type="Proteomes" id="UP000184406">
    <property type="component" value="Unassembled WGS sequence"/>
</dbReference>
<dbReference type="Pfam" id="PF07883">
    <property type="entry name" value="Cupin_2"/>
    <property type="match status" value="1"/>
</dbReference>
<dbReference type="Gene3D" id="2.60.120.10">
    <property type="entry name" value="Jelly Rolls"/>
    <property type="match status" value="1"/>
</dbReference>
<dbReference type="InterPro" id="IPR050807">
    <property type="entry name" value="TransReg_Diox_bact_type"/>
</dbReference>
<protein>
    <submittedName>
        <fullName evidence="3">Cupin domain-containing protein</fullName>
    </submittedName>
</protein>
<dbReference type="SUPFAM" id="SSF47413">
    <property type="entry name" value="lambda repressor-like DNA-binding domains"/>
    <property type="match status" value="1"/>
</dbReference>
<dbReference type="GO" id="GO:0003677">
    <property type="term" value="F:DNA binding"/>
    <property type="evidence" value="ECO:0007669"/>
    <property type="project" value="UniProtKB-KW"/>
</dbReference>
<dbReference type="CDD" id="cd00093">
    <property type="entry name" value="HTH_XRE"/>
    <property type="match status" value="1"/>
</dbReference>
<evidence type="ECO:0000256" key="1">
    <source>
        <dbReference type="ARBA" id="ARBA00023125"/>
    </source>
</evidence>
<dbReference type="SMART" id="SM00530">
    <property type="entry name" value="HTH_XRE"/>
    <property type="match status" value="1"/>
</dbReference>
<dbReference type="PANTHER" id="PTHR46797:SF1">
    <property type="entry name" value="METHYLPHOSPHONATE SYNTHASE"/>
    <property type="match status" value="1"/>
</dbReference>
<dbReference type="InterPro" id="IPR014710">
    <property type="entry name" value="RmlC-like_jellyroll"/>
</dbReference>
<dbReference type="SUPFAM" id="SSF51182">
    <property type="entry name" value="RmlC-like cupins"/>
    <property type="match status" value="1"/>
</dbReference>
<dbReference type="PANTHER" id="PTHR46797">
    <property type="entry name" value="HTH-TYPE TRANSCRIPTIONAL REGULATOR"/>
    <property type="match status" value="1"/>
</dbReference>
<evidence type="ECO:0000259" key="2">
    <source>
        <dbReference type="PROSITE" id="PS50943"/>
    </source>
</evidence>
<gene>
    <name evidence="3" type="ORF">SAMN03080594_105178</name>
</gene>
<reference evidence="4" key="1">
    <citation type="submission" date="2016-11" db="EMBL/GenBank/DDBJ databases">
        <authorList>
            <person name="Varghese N."/>
            <person name="Submissions S."/>
        </authorList>
    </citation>
    <scope>NUCLEOTIDE SEQUENCE [LARGE SCALE GENOMIC DNA]</scope>
    <source>
        <strain evidence="4">DSM 17539</strain>
    </source>
</reference>
<dbReference type="InterPro" id="IPR010982">
    <property type="entry name" value="Lambda_DNA-bd_dom_sf"/>
</dbReference>